<comment type="similarity">
    <text evidence="2">Belongs to the major facilitator superfamily. Folate-biopterin transporter (TC 2.A.71) family.</text>
</comment>
<comment type="subcellular location">
    <subcellularLocation>
        <location evidence="1">Membrane</location>
        <topology evidence="1">Multi-pass membrane protein</topology>
    </subcellularLocation>
</comment>
<feature type="transmembrane region" description="Helical" evidence="8">
    <location>
        <begin position="111"/>
        <end position="129"/>
    </location>
</feature>
<feature type="compositionally biased region" description="Low complexity" evidence="7">
    <location>
        <begin position="45"/>
        <end position="55"/>
    </location>
</feature>
<feature type="transmembrane region" description="Helical" evidence="8">
    <location>
        <begin position="172"/>
        <end position="192"/>
    </location>
</feature>
<feature type="transmembrane region" description="Helical" evidence="8">
    <location>
        <begin position="488"/>
        <end position="513"/>
    </location>
</feature>
<sequence length="642" mass="69874">MSGINLQQFNMNSQSPSSSVDPTPLLVEDHGRILNHRVVNRSKESSSSSSSSSSSDIAGDALLLVDAPPPPPPPETSSKWRRPHVHAWAYLSDLSVHFPPKFLSWLAMNNCFITGGAYTLVMAMSLPLFKGLGIGASRQQLYVSMIGAPWAMKPFIGVASDLFPIMGYNKRYFALFAILVGLAGCSTLLGLSTSTEGAMGGGPDAVQMLTDWIVLCFTAVSYEAATLDILGEGKYAELMHLHPESGSSIISFKFGMNLLGSIVVQSFVGPLSDMGYFHVLFWISLSFSLIPLLPTLMGWIPEKKVTSEDAGMMSLWGRWLLFDIGSFREKMAPFVVITLCGLAAPLLAAVTTYASLRNGLIFAAVLIVAFCAATYSIFPRSFFWIFLSIILTQMSYISIGSALGYYYTASETCVPNGPNFNYTYYITVTGIVGSIMNLFSVVLYQNVFSGWRFRSAIILTLVIGGLASMVDLVIIMRWNIDIGIPDKVFFMFGNTIFGNIIYTLQSIPFSAIYAKICPPGMESAVFSYTVGISNFCGIVTSLIGSGVIHWSGMKTVGEDCNFDALPLLVVVFQILAPIVIGIPAMFLIPNALQTERLIDWAKEGWYSPEGTDESARTGLLVSGEDDDCVEDERSDPQLGILL</sequence>
<evidence type="ECO:0000256" key="3">
    <source>
        <dbReference type="ARBA" id="ARBA00022448"/>
    </source>
</evidence>
<feature type="transmembrane region" description="Helical" evidence="8">
    <location>
        <begin position="564"/>
        <end position="588"/>
    </location>
</feature>
<reference evidence="9 10" key="1">
    <citation type="submission" date="2024-10" db="EMBL/GenBank/DDBJ databases">
        <title>Updated reference genomes for cyclostephanoid diatoms.</title>
        <authorList>
            <person name="Roberts W.R."/>
            <person name="Alverson A.J."/>
        </authorList>
    </citation>
    <scope>NUCLEOTIDE SEQUENCE [LARGE SCALE GENOMIC DNA]</scope>
    <source>
        <strain evidence="9 10">AJA228-03</strain>
    </source>
</reference>
<evidence type="ECO:0000256" key="8">
    <source>
        <dbReference type="SAM" id="Phobius"/>
    </source>
</evidence>
<feature type="transmembrane region" description="Helical" evidence="8">
    <location>
        <begin position="525"/>
        <end position="552"/>
    </location>
</feature>
<evidence type="ECO:0000256" key="2">
    <source>
        <dbReference type="ARBA" id="ARBA00007015"/>
    </source>
</evidence>
<feature type="region of interest" description="Disordered" evidence="7">
    <location>
        <begin position="1"/>
        <end position="26"/>
    </location>
</feature>
<keyword evidence="5 8" id="KW-1133">Transmembrane helix</keyword>
<dbReference type="Pfam" id="PF03092">
    <property type="entry name" value="BT1"/>
    <property type="match status" value="1"/>
</dbReference>
<feature type="transmembrane region" description="Helical" evidence="8">
    <location>
        <begin position="385"/>
        <end position="407"/>
    </location>
</feature>
<dbReference type="PANTHER" id="PTHR31585">
    <property type="entry name" value="FOLATE-BIOPTERIN TRANSPORTER 1, CHLOROPLASTIC"/>
    <property type="match status" value="1"/>
</dbReference>
<protein>
    <submittedName>
        <fullName evidence="9">Uncharacterized protein</fullName>
    </submittedName>
</protein>
<feature type="region of interest" description="Disordered" evidence="7">
    <location>
        <begin position="37"/>
        <end position="56"/>
    </location>
</feature>
<feature type="transmembrane region" description="Helical" evidence="8">
    <location>
        <begin position="456"/>
        <end position="476"/>
    </location>
</feature>
<feature type="transmembrane region" description="Helical" evidence="8">
    <location>
        <begin position="360"/>
        <end position="378"/>
    </location>
</feature>
<gene>
    <name evidence="9" type="ORF">ACHAXA_010362</name>
</gene>
<dbReference type="InterPro" id="IPR036259">
    <property type="entry name" value="MFS_trans_sf"/>
</dbReference>
<dbReference type="InterPro" id="IPR039309">
    <property type="entry name" value="BT1"/>
</dbReference>
<proteinExistence type="inferred from homology"/>
<evidence type="ECO:0000256" key="5">
    <source>
        <dbReference type="ARBA" id="ARBA00022989"/>
    </source>
</evidence>
<keyword evidence="3" id="KW-0813">Transport</keyword>
<evidence type="ECO:0000256" key="6">
    <source>
        <dbReference type="ARBA" id="ARBA00023136"/>
    </source>
</evidence>
<name>A0ABD3RV20_9STRA</name>
<keyword evidence="6 8" id="KW-0472">Membrane</keyword>
<feature type="transmembrane region" description="Helical" evidence="8">
    <location>
        <begin position="274"/>
        <end position="294"/>
    </location>
</feature>
<evidence type="ECO:0000256" key="4">
    <source>
        <dbReference type="ARBA" id="ARBA00022692"/>
    </source>
</evidence>
<feature type="transmembrane region" description="Helical" evidence="8">
    <location>
        <begin position="141"/>
        <end position="160"/>
    </location>
</feature>
<comment type="caution">
    <text evidence="9">The sequence shown here is derived from an EMBL/GenBank/DDBJ whole genome shotgun (WGS) entry which is preliminary data.</text>
</comment>
<keyword evidence="10" id="KW-1185">Reference proteome</keyword>
<evidence type="ECO:0000256" key="7">
    <source>
        <dbReference type="SAM" id="MobiDB-lite"/>
    </source>
</evidence>
<evidence type="ECO:0000313" key="9">
    <source>
        <dbReference type="EMBL" id="KAL3816057.1"/>
    </source>
</evidence>
<dbReference type="GO" id="GO:0016020">
    <property type="term" value="C:membrane"/>
    <property type="evidence" value="ECO:0007669"/>
    <property type="project" value="UniProtKB-SubCell"/>
</dbReference>
<accession>A0ABD3RV20</accession>
<evidence type="ECO:0000256" key="1">
    <source>
        <dbReference type="ARBA" id="ARBA00004141"/>
    </source>
</evidence>
<evidence type="ECO:0000313" key="10">
    <source>
        <dbReference type="Proteomes" id="UP001530377"/>
    </source>
</evidence>
<keyword evidence="4 8" id="KW-0812">Transmembrane</keyword>
<dbReference type="PANTHER" id="PTHR31585:SF51">
    <property type="entry name" value="TRANSPORTER, PUTATIVE-RELATED"/>
    <property type="match status" value="1"/>
</dbReference>
<organism evidence="9 10">
    <name type="scientific">Cyclostephanos tholiformis</name>
    <dbReference type="NCBI Taxonomy" id="382380"/>
    <lineage>
        <taxon>Eukaryota</taxon>
        <taxon>Sar</taxon>
        <taxon>Stramenopiles</taxon>
        <taxon>Ochrophyta</taxon>
        <taxon>Bacillariophyta</taxon>
        <taxon>Coscinodiscophyceae</taxon>
        <taxon>Thalassiosirophycidae</taxon>
        <taxon>Stephanodiscales</taxon>
        <taxon>Stephanodiscaceae</taxon>
        <taxon>Cyclostephanos</taxon>
    </lineage>
</organism>
<feature type="transmembrane region" description="Helical" evidence="8">
    <location>
        <begin position="334"/>
        <end position="354"/>
    </location>
</feature>
<dbReference type="SUPFAM" id="SSF103473">
    <property type="entry name" value="MFS general substrate transporter"/>
    <property type="match status" value="1"/>
</dbReference>
<dbReference type="Proteomes" id="UP001530377">
    <property type="component" value="Unassembled WGS sequence"/>
</dbReference>
<dbReference type="AlphaFoldDB" id="A0ABD3RV20"/>
<feature type="compositionally biased region" description="Polar residues" evidence="7">
    <location>
        <begin position="1"/>
        <end position="21"/>
    </location>
</feature>
<feature type="transmembrane region" description="Helical" evidence="8">
    <location>
        <begin position="422"/>
        <end position="444"/>
    </location>
</feature>
<dbReference type="EMBL" id="JALLPB020000168">
    <property type="protein sequence ID" value="KAL3816057.1"/>
    <property type="molecule type" value="Genomic_DNA"/>
</dbReference>